<name>A0A4Q2SJ66_9HYPH</name>
<dbReference type="Pfam" id="PF02879">
    <property type="entry name" value="PGM_PMM_II"/>
    <property type="match status" value="1"/>
</dbReference>
<keyword evidence="3" id="KW-1185">Reference proteome</keyword>
<accession>A0A4Q2SJ66</accession>
<dbReference type="InterPro" id="IPR016055">
    <property type="entry name" value="A-D-PHexomutase_a/b/a-I/II/III"/>
</dbReference>
<comment type="caution">
    <text evidence="2">The sequence shown here is derived from an EMBL/GenBank/DDBJ whole genome shotgun (WGS) entry which is preliminary data.</text>
</comment>
<evidence type="ECO:0000313" key="2">
    <source>
        <dbReference type="EMBL" id="RYC05605.1"/>
    </source>
</evidence>
<dbReference type="AlphaFoldDB" id="A0A4Q2SJ66"/>
<evidence type="ECO:0000259" key="1">
    <source>
        <dbReference type="Pfam" id="PF02879"/>
    </source>
</evidence>
<dbReference type="InterPro" id="IPR005845">
    <property type="entry name" value="A-D-PHexomutase_a/b/a-II"/>
</dbReference>
<proteinExistence type="predicted"/>
<evidence type="ECO:0000313" key="3">
    <source>
        <dbReference type="Proteomes" id="UP000291088"/>
    </source>
</evidence>
<dbReference type="Proteomes" id="UP000291088">
    <property type="component" value="Unassembled WGS sequence"/>
</dbReference>
<dbReference type="Gene3D" id="3.40.120.10">
    <property type="entry name" value="Alpha-D-Glucose-1,6-Bisphosphate, subunit A, domain 3"/>
    <property type="match status" value="1"/>
</dbReference>
<feature type="domain" description="Alpha-D-phosphohexomutase alpha/beta/alpha" evidence="1">
    <location>
        <begin position="3"/>
        <end position="75"/>
    </location>
</feature>
<dbReference type="GO" id="GO:0005975">
    <property type="term" value="P:carbohydrate metabolic process"/>
    <property type="evidence" value="ECO:0007669"/>
    <property type="project" value="InterPro"/>
</dbReference>
<reference evidence="2 3" key="1">
    <citation type="submission" date="2019-01" db="EMBL/GenBank/DDBJ databases">
        <authorList>
            <person name="Deng T."/>
        </authorList>
    </citation>
    <scope>NUCLEOTIDE SEQUENCE [LARGE SCALE GENOMIC DNA]</scope>
    <source>
        <strain evidence="2 3">F8825</strain>
    </source>
</reference>
<gene>
    <name evidence="2" type="ORF">EUU22_20075</name>
</gene>
<feature type="non-terminal residue" evidence="2">
    <location>
        <position position="1"/>
    </location>
</feature>
<dbReference type="EMBL" id="SDVB01000291">
    <property type="protein sequence ID" value="RYC05605.1"/>
    <property type="molecule type" value="Genomic_DNA"/>
</dbReference>
<sequence>EHSSVARDMMTTVFGQYGATVVPLGRSETFIPVDTEAVSAETEALLLKWSVDHRLDAIISTDGDGDRPLVADETGRPLRGDLLGLV</sequence>
<protein>
    <submittedName>
        <fullName evidence="2">Phosphomannomutase</fullName>
    </submittedName>
</protein>
<organism evidence="2 3">
    <name type="scientific">Ciceribacter ferrooxidans</name>
    <dbReference type="NCBI Taxonomy" id="2509717"/>
    <lineage>
        <taxon>Bacteria</taxon>
        <taxon>Pseudomonadati</taxon>
        <taxon>Pseudomonadota</taxon>
        <taxon>Alphaproteobacteria</taxon>
        <taxon>Hyphomicrobiales</taxon>
        <taxon>Rhizobiaceae</taxon>
        <taxon>Ciceribacter</taxon>
    </lineage>
</organism>
<dbReference type="GO" id="GO:0016868">
    <property type="term" value="F:intramolecular phosphotransferase activity"/>
    <property type="evidence" value="ECO:0007669"/>
    <property type="project" value="InterPro"/>
</dbReference>
<feature type="non-terminal residue" evidence="2">
    <location>
        <position position="86"/>
    </location>
</feature>
<dbReference type="SUPFAM" id="SSF53738">
    <property type="entry name" value="Phosphoglucomutase, first 3 domains"/>
    <property type="match status" value="1"/>
</dbReference>